<dbReference type="Pfam" id="PF02458">
    <property type="entry name" value="Transferase"/>
    <property type="match status" value="1"/>
</dbReference>
<evidence type="ECO:0000313" key="3">
    <source>
        <dbReference type="Proteomes" id="UP001291623"/>
    </source>
</evidence>
<comment type="caution">
    <text evidence="2">The sequence shown here is derived from an EMBL/GenBank/DDBJ whole genome shotgun (WGS) entry which is preliminary data.</text>
</comment>
<dbReference type="InterPro" id="IPR050317">
    <property type="entry name" value="Plant_Fungal_Acyltransferase"/>
</dbReference>
<dbReference type="InterPro" id="IPR023213">
    <property type="entry name" value="CAT-like_dom_sf"/>
</dbReference>
<dbReference type="Gene3D" id="3.30.559.10">
    <property type="entry name" value="Chloramphenicol acetyltransferase-like domain"/>
    <property type="match status" value="2"/>
</dbReference>
<keyword evidence="3" id="KW-1185">Reference proteome</keyword>
<dbReference type="EMBL" id="JAVYJV010000017">
    <property type="protein sequence ID" value="KAK4348879.1"/>
    <property type="molecule type" value="Genomic_DNA"/>
</dbReference>
<gene>
    <name evidence="2" type="ORF">RND71_031634</name>
</gene>
<protein>
    <submittedName>
        <fullName evidence="2">Uncharacterized protein</fullName>
    </submittedName>
</protein>
<reference evidence="2" key="1">
    <citation type="submission" date="2023-12" db="EMBL/GenBank/DDBJ databases">
        <title>Genome assembly of Anisodus tanguticus.</title>
        <authorList>
            <person name="Wang Y.-J."/>
        </authorList>
    </citation>
    <scope>NUCLEOTIDE SEQUENCE</scope>
    <source>
        <strain evidence="2">KB-2021</strain>
        <tissue evidence="2">Leaf</tissue>
    </source>
</reference>
<evidence type="ECO:0000313" key="2">
    <source>
        <dbReference type="EMBL" id="KAK4348879.1"/>
    </source>
</evidence>
<organism evidence="2 3">
    <name type="scientific">Anisodus tanguticus</name>
    <dbReference type="NCBI Taxonomy" id="243964"/>
    <lineage>
        <taxon>Eukaryota</taxon>
        <taxon>Viridiplantae</taxon>
        <taxon>Streptophyta</taxon>
        <taxon>Embryophyta</taxon>
        <taxon>Tracheophyta</taxon>
        <taxon>Spermatophyta</taxon>
        <taxon>Magnoliopsida</taxon>
        <taxon>eudicotyledons</taxon>
        <taxon>Gunneridae</taxon>
        <taxon>Pentapetalae</taxon>
        <taxon>asterids</taxon>
        <taxon>lamiids</taxon>
        <taxon>Solanales</taxon>
        <taxon>Solanaceae</taxon>
        <taxon>Solanoideae</taxon>
        <taxon>Hyoscyameae</taxon>
        <taxon>Anisodus</taxon>
    </lineage>
</organism>
<evidence type="ECO:0000256" key="1">
    <source>
        <dbReference type="ARBA" id="ARBA00009861"/>
    </source>
</evidence>
<name>A0AAE1V4Z7_9SOLA</name>
<sequence length="563" mass="62738">MALEDAKIGDYTVSFIRKSVVKATGPIPKPHILTLSNLDLLSGRFPVTYFYVYRQAKHNDSSGSITGELRKSLAKCLSHFYPFAGRIIPNAETNEPEIVCDNTGALFLEAQASTCLKELDFYNLNKCLEGKLVPINQEFPVQVQLTNYKCGGIFITFTFDHALGDASSFSKFLLMWSEIARKKPLSFSPDHRRYLLSARNPPIYNSSFDESFISCSLHDIHNISTPRTLLKRLYYVDASSIDRLQKLVSLDGTKRTKIEAFSAYIWKIMVKAIDNGHKKCKMGWLVDGRTRICGNNEKALENYIGNALSIAVGEASVNEIEQASMSDVAKNVHNAISKVTSAVHFLDLIDWIEWHKPGLMLSKVVLGQGGPAIVVSSGRRFPVAEVDFGFGSPVLGTVYSTIKRLGVGYINQRPGAKGDGSWTISAILWPEMIEALESDIENVHLPQSCAAQFETHLRFDRTVSGTLDYGQISDISGVAAQELFLWFSVKGIRVDNPSSGLIYFDVGVVSKQFSLSFFETPRDCTITNDDELPENLVLFDNRGRIVESRVPLFSVWAILQRVE</sequence>
<proteinExistence type="inferred from homology"/>
<dbReference type="GO" id="GO:0016747">
    <property type="term" value="F:acyltransferase activity, transferring groups other than amino-acyl groups"/>
    <property type="evidence" value="ECO:0007669"/>
    <property type="project" value="TreeGrafter"/>
</dbReference>
<dbReference type="Proteomes" id="UP001291623">
    <property type="component" value="Unassembled WGS sequence"/>
</dbReference>
<dbReference type="PANTHER" id="PTHR31642">
    <property type="entry name" value="TRICHOTHECENE 3-O-ACETYLTRANSFERASE"/>
    <property type="match status" value="1"/>
</dbReference>
<comment type="similarity">
    <text evidence="1">Belongs to the plant acyltransferase family.</text>
</comment>
<dbReference type="SUPFAM" id="SSF141562">
    <property type="entry name" value="At5g01610-like"/>
    <property type="match status" value="1"/>
</dbReference>
<dbReference type="PANTHER" id="PTHR31642:SF160">
    <property type="entry name" value="HXXXD-TYPE ACYL-TRANSFERASE FAMILY PROTEIN"/>
    <property type="match status" value="1"/>
</dbReference>
<dbReference type="AlphaFoldDB" id="A0AAE1V4Z7"/>
<dbReference type="InterPro" id="IPR036758">
    <property type="entry name" value="At5g01610-like"/>
</dbReference>
<accession>A0AAE1V4Z7</accession>